<gene>
    <name evidence="2" type="ORF">BJ981_001135</name>
</gene>
<dbReference type="AlphaFoldDB" id="A0A7W8Z110"/>
<comment type="caution">
    <text evidence="2">The sequence shown here is derived from an EMBL/GenBank/DDBJ whole genome shotgun (WGS) entry which is preliminary data.</text>
</comment>
<dbReference type="EMBL" id="JACHBR010000001">
    <property type="protein sequence ID" value="MBB5625436.1"/>
    <property type="molecule type" value="Genomic_DNA"/>
</dbReference>
<evidence type="ECO:0008006" key="4">
    <source>
        <dbReference type="Google" id="ProtNLM"/>
    </source>
</evidence>
<evidence type="ECO:0000313" key="2">
    <source>
        <dbReference type="EMBL" id="MBB5625436.1"/>
    </source>
</evidence>
<evidence type="ECO:0000313" key="3">
    <source>
        <dbReference type="Proteomes" id="UP000588112"/>
    </source>
</evidence>
<dbReference type="Proteomes" id="UP000588112">
    <property type="component" value="Unassembled WGS sequence"/>
</dbReference>
<name>A0A7W8Z110_9ACTN</name>
<dbReference type="RefSeq" id="WP_184608710.1">
    <property type="nucleotide sequence ID" value="NZ_JACHBR010000001.1"/>
</dbReference>
<accession>A0A7W8Z110</accession>
<dbReference type="InterPro" id="IPR028994">
    <property type="entry name" value="Integrin_alpha_N"/>
</dbReference>
<dbReference type="SUPFAM" id="SSF69318">
    <property type="entry name" value="Integrin alpha N-terminal domain"/>
    <property type="match status" value="1"/>
</dbReference>
<feature type="signal peptide" evidence="1">
    <location>
        <begin position="1"/>
        <end position="28"/>
    </location>
</feature>
<keyword evidence="1" id="KW-0732">Signal</keyword>
<sequence>MNAPARRPRSVRPLIALTALVGGLLASAAGATTAQAAASGPTPPIPGPAGLPVPAELAATLAYAACVAGGETAADGAVANAVRPNMNGARLGRSVNAYNVSCARAITRTVKGRGLDKRAAVIAVTTAITESTLHNYTVATDHDSLGLFQQRPSQGWGTPAQLVDPVYATNAFVNAMLRKFPNNSWMSGDIGAICQKVQVSAVPDAYGREVHDAQLLVDALWSGSADLGVLDFYLSDDQGSTAATRAVFQYGNSPMVPIKGDWDGDGKDTVSTYDPTSGRFYISNDPTGGQAQYVFPYGDPNAVPFVGDWDGDGKDNVGVRMGNVFYMRTSAVTSATETTQMVAYGDAPMRPLAGDWDGDGKDTVSAYDPASGRFYISNNPGSGQAQFFFAYGDPNAVPLVGDWDGDGKDNVGVRMGNVFYMRTSPVTSGTETTRLVAYGDAGDLPVVGDWDGDHKDSQGIAR</sequence>
<protein>
    <recommendedName>
        <fullName evidence="4">VCBS repeat-containing protein</fullName>
    </recommendedName>
</protein>
<evidence type="ECO:0000256" key="1">
    <source>
        <dbReference type="SAM" id="SignalP"/>
    </source>
</evidence>
<reference evidence="2 3" key="1">
    <citation type="submission" date="2020-08" db="EMBL/GenBank/DDBJ databases">
        <title>Sequencing the genomes of 1000 actinobacteria strains.</title>
        <authorList>
            <person name="Klenk H.-P."/>
        </authorList>
    </citation>
    <scope>NUCLEOTIDE SEQUENCE [LARGE SCALE GENOMIC DNA]</scope>
    <source>
        <strain evidence="2 3">DSM 45790</strain>
    </source>
</reference>
<organism evidence="2 3">
    <name type="scientific">Sphaerisporangium krabiense</name>
    <dbReference type="NCBI Taxonomy" id="763782"/>
    <lineage>
        <taxon>Bacteria</taxon>
        <taxon>Bacillati</taxon>
        <taxon>Actinomycetota</taxon>
        <taxon>Actinomycetes</taxon>
        <taxon>Streptosporangiales</taxon>
        <taxon>Streptosporangiaceae</taxon>
        <taxon>Sphaerisporangium</taxon>
    </lineage>
</organism>
<keyword evidence="3" id="KW-1185">Reference proteome</keyword>
<feature type="chain" id="PRO_5038359892" description="VCBS repeat-containing protein" evidence="1">
    <location>
        <begin position="29"/>
        <end position="462"/>
    </location>
</feature>
<proteinExistence type="predicted"/>